<dbReference type="EMBL" id="CAUYUJ010011559">
    <property type="protein sequence ID" value="CAK0832141.1"/>
    <property type="molecule type" value="Genomic_DNA"/>
</dbReference>
<sequence length="428" mass="47886">MALPAFGLNLLPEACRLPLFHAALLLSLGPESLLQGLSAVARRPLESECKFSGREVTRLRRGRGARPPRAAAPGMIDLVLIQFALSAVAFLLRFSEDCCASWAFRCRACLSCCCRCAAPPRKGQREERLLCRVLSWLMPRWYWVYLSGQAGLLLREAFVINTMVLDPHRPETGWCWEVIVSNAASWIVLLANWAEVRRFALVRNMDVPHKPIDQVMDMLLLPSNYCFFCNLIVRLIRLQSGSRFSHEDTQSLAHTVIASAELWEAWALWSVLELFVTVVNSNVRRTVTVERSHDAHYLDTISGYQRLSIQGVQVWVLMLSGAITSEVVVKGVVALYMPTLCHQGLSIFEGTGCESCAEWYDKNIGTASMCVIYLLCSFAIAFVMYFEDAFKHGCGSARYPAVLEVLGCQECGIHNIFPVARSDIRAGL</sequence>
<name>A0ABN9SK75_9DINO</name>
<comment type="caution">
    <text evidence="2">The sequence shown here is derived from an EMBL/GenBank/DDBJ whole genome shotgun (WGS) entry which is preliminary data.</text>
</comment>
<keyword evidence="1" id="KW-0472">Membrane</keyword>
<evidence type="ECO:0000256" key="1">
    <source>
        <dbReference type="SAM" id="Phobius"/>
    </source>
</evidence>
<dbReference type="Proteomes" id="UP001189429">
    <property type="component" value="Unassembled WGS sequence"/>
</dbReference>
<organism evidence="2 3">
    <name type="scientific">Prorocentrum cordatum</name>
    <dbReference type="NCBI Taxonomy" id="2364126"/>
    <lineage>
        <taxon>Eukaryota</taxon>
        <taxon>Sar</taxon>
        <taxon>Alveolata</taxon>
        <taxon>Dinophyceae</taxon>
        <taxon>Prorocentrales</taxon>
        <taxon>Prorocentraceae</taxon>
        <taxon>Prorocentrum</taxon>
    </lineage>
</organism>
<evidence type="ECO:0000313" key="2">
    <source>
        <dbReference type="EMBL" id="CAK0832141.1"/>
    </source>
</evidence>
<evidence type="ECO:0008006" key="4">
    <source>
        <dbReference type="Google" id="ProtNLM"/>
    </source>
</evidence>
<feature type="transmembrane region" description="Helical" evidence="1">
    <location>
        <begin position="364"/>
        <end position="386"/>
    </location>
</feature>
<reference evidence="2" key="1">
    <citation type="submission" date="2023-10" db="EMBL/GenBank/DDBJ databases">
        <authorList>
            <person name="Chen Y."/>
            <person name="Shah S."/>
            <person name="Dougan E. K."/>
            <person name="Thang M."/>
            <person name="Chan C."/>
        </authorList>
    </citation>
    <scope>NUCLEOTIDE SEQUENCE [LARGE SCALE GENOMIC DNA]</scope>
</reference>
<keyword evidence="1" id="KW-0812">Transmembrane</keyword>
<protein>
    <recommendedName>
        <fullName evidence="4">Protein RFT1 homolog</fullName>
    </recommendedName>
</protein>
<keyword evidence="1" id="KW-1133">Transmembrane helix</keyword>
<proteinExistence type="predicted"/>
<accession>A0ABN9SK75</accession>
<keyword evidence="3" id="KW-1185">Reference proteome</keyword>
<gene>
    <name evidence="2" type="ORF">PCOR1329_LOCUS30240</name>
</gene>
<feature type="transmembrane region" description="Helical" evidence="1">
    <location>
        <begin position="314"/>
        <end position="337"/>
    </location>
</feature>
<feature type="transmembrane region" description="Helical" evidence="1">
    <location>
        <begin position="70"/>
        <end position="92"/>
    </location>
</feature>
<evidence type="ECO:0000313" key="3">
    <source>
        <dbReference type="Proteomes" id="UP001189429"/>
    </source>
</evidence>